<dbReference type="GO" id="GO:0005459">
    <property type="term" value="F:UDP-galactose transmembrane transporter activity"/>
    <property type="evidence" value="ECO:0007669"/>
    <property type="project" value="EnsemblFungi"/>
</dbReference>
<evidence type="ECO:0000256" key="4">
    <source>
        <dbReference type="ARBA" id="ARBA00023136"/>
    </source>
</evidence>
<sequence>MALTKQPTLWGVPLKLISLVTLTAQNSSLILVMRYSRIMPAGPNGHYFTSTAVLLNELLKLAICLCVAIYITPGHSIQTLYKDVFGPDAWKLSIPAVLYTLQNSLQYVAVSNLDAATFQVTYQLKIITTAFFSVALLRRSLSNTQWLSLFILTIGVALVQLPAAAVEAIVDSLRWSWWSGEEAKTVVTKVARDLVTRGAPTDTNSKVGLVAVILACCLSGLAGVYFEKVLKGSQTSLWTRNVQLSFFSLIPATLIGCWWYQGAEIAEYGFFNGYNTTVWSAIILQALGGIVVALCVKFADNIAKNFATSISILISFVASVYLFEMEVTVNFVAGAALVVFATFLYSRPAPVPQELPKSN</sequence>
<dbReference type="AlphaFoldDB" id="A0A1D8NPN2"/>
<dbReference type="VEuPathDB" id="FungiDB:YALI1_F30317g"/>
<accession>A0A1D8NPN2</accession>
<keyword evidence="2 5" id="KW-0812">Transmembrane</keyword>
<keyword evidence="3 5" id="KW-1133">Transmembrane helix</keyword>
<dbReference type="OMA" id="RNFGGWA"/>
<evidence type="ECO:0000256" key="5">
    <source>
        <dbReference type="SAM" id="Phobius"/>
    </source>
</evidence>
<dbReference type="GeneID" id="2908792"/>
<dbReference type="Proteomes" id="UP000256601">
    <property type="component" value="Unassembled WGS sequence"/>
</dbReference>
<organism evidence="6 8">
    <name type="scientific">Yarrowia lipolytica</name>
    <name type="common">Candida lipolytica</name>
    <dbReference type="NCBI Taxonomy" id="4952"/>
    <lineage>
        <taxon>Eukaryota</taxon>
        <taxon>Fungi</taxon>
        <taxon>Dikarya</taxon>
        <taxon>Ascomycota</taxon>
        <taxon>Saccharomycotina</taxon>
        <taxon>Dipodascomycetes</taxon>
        <taxon>Dipodascales</taxon>
        <taxon>Dipodascales incertae sedis</taxon>
        <taxon>Yarrowia</taxon>
    </lineage>
</organism>
<feature type="transmembrane region" description="Helical" evidence="5">
    <location>
        <begin position="306"/>
        <end position="323"/>
    </location>
</feature>
<keyword evidence="7" id="KW-0762">Sugar transport</keyword>
<dbReference type="eggNOG" id="KOG2234">
    <property type="taxonomic scope" value="Eukaryota"/>
</dbReference>
<dbReference type="PIRSF" id="PIRSF005799">
    <property type="entry name" value="UDP-gal_transpt"/>
    <property type="match status" value="1"/>
</dbReference>
<feature type="transmembrane region" description="Helical" evidence="5">
    <location>
        <begin position="207"/>
        <end position="226"/>
    </location>
</feature>
<dbReference type="VEuPathDB" id="FungiDB:YALI0_F23089g"/>
<dbReference type="Proteomes" id="UP000182444">
    <property type="component" value="Chromosome 1F"/>
</dbReference>
<dbReference type="RefSeq" id="XP_505774.1">
    <property type="nucleotide sequence ID" value="XM_505774.1"/>
</dbReference>
<dbReference type="EMBL" id="KZ859074">
    <property type="protein sequence ID" value="RDW23601.1"/>
    <property type="molecule type" value="Genomic_DNA"/>
</dbReference>
<evidence type="ECO:0000313" key="8">
    <source>
        <dbReference type="Proteomes" id="UP000182444"/>
    </source>
</evidence>
<dbReference type="GO" id="GO:0000139">
    <property type="term" value="C:Golgi membrane"/>
    <property type="evidence" value="ECO:0007669"/>
    <property type="project" value="EnsemblFungi"/>
</dbReference>
<dbReference type="OrthoDB" id="408493at2759"/>
<feature type="transmembrane region" description="Helical" evidence="5">
    <location>
        <begin position="12"/>
        <end position="35"/>
    </location>
</feature>
<dbReference type="EMBL" id="CP017558">
    <property type="protein sequence ID" value="AOW07592.1"/>
    <property type="molecule type" value="Genomic_DNA"/>
</dbReference>
<dbReference type="KEGG" id="yli:2908792"/>
<evidence type="ECO:0000256" key="3">
    <source>
        <dbReference type="ARBA" id="ARBA00022989"/>
    </source>
</evidence>
<evidence type="ECO:0000256" key="2">
    <source>
        <dbReference type="ARBA" id="ARBA00022692"/>
    </source>
</evidence>
<gene>
    <name evidence="7" type="ORF">B0I71DRAFT_135685</name>
    <name evidence="6" type="ORF">YALI1_F30317g</name>
</gene>
<feature type="transmembrane region" description="Helical" evidence="5">
    <location>
        <begin position="329"/>
        <end position="346"/>
    </location>
</feature>
<keyword evidence="7" id="KW-0813">Transport</keyword>
<evidence type="ECO:0000313" key="6">
    <source>
        <dbReference type="EMBL" id="AOW07592.1"/>
    </source>
</evidence>
<dbReference type="SUPFAM" id="SSF103481">
    <property type="entry name" value="Multidrug resistance efflux transporter EmrE"/>
    <property type="match status" value="1"/>
</dbReference>
<comment type="subcellular location">
    <subcellularLocation>
        <location evidence="1">Membrane</location>
        <topology evidence="1">Multi-pass membrane protein</topology>
    </subcellularLocation>
</comment>
<dbReference type="Pfam" id="PF04142">
    <property type="entry name" value="Nuc_sug_transp"/>
    <property type="match status" value="1"/>
</dbReference>
<feature type="transmembrane region" description="Helical" evidence="5">
    <location>
        <begin position="238"/>
        <end position="261"/>
    </location>
</feature>
<dbReference type="InterPro" id="IPR037185">
    <property type="entry name" value="EmrE-like"/>
</dbReference>
<keyword evidence="4 5" id="KW-0472">Membrane</keyword>
<evidence type="ECO:0000313" key="7">
    <source>
        <dbReference type="EMBL" id="RDW23601.1"/>
    </source>
</evidence>
<evidence type="ECO:0000256" key="1">
    <source>
        <dbReference type="ARBA" id="ARBA00004141"/>
    </source>
</evidence>
<dbReference type="GO" id="GO:0097624">
    <property type="term" value="P:UDP-galactose transmembrane import into Golgi lumen"/>
    <property type="evidence" value="ECO:0007669"/>
    <property type="project" value="EnsemblFungi"/>
</dbReference>
<protein>
    <submittedName>
        <fullName evidence="7">Nucleotide-sugar transporter-domain-containing protein</fullName>
    </submittedName>
</protein>
<dbReference type="NCBIfam" id="TIGR00803">
    <property type="entry name" value="nst"/>
    <property type="match status" value="2"/>
</dbReference>
<reference evidence="7 9" key="2">
    <citation type="submission" date="2018-07" db="EMBL/GenBank/DDBJ databases">
        <title>Draft Genome Assemblies for Five Robust Yarrowia lipolytica Strains Exhibiting High Lipid Production and Pentose Sugar Utilization and Sugar Alcohol Secretion from Undetoxified Lignocellulosic Biomass Hydrolysates.</title>
        <authorList>
            <consortium name="DOE Joint Genome Institute"/>
            <person name="Walker C."/>
            <person name="Ryu S."/>
            <person name="Na H."/>
            <person name="Zane M."/>
            <person name="LaButti K."/>
            <person name="Lipzen A."/>
            <person name="Haridas S."/>
            <person name="Barry K."/>
            <person name="Grigoriev I.V."/>
            <person name="Quarterman J."/>
            <person name="Slininger P."/>
            <person name="Dien B."/>
            <person name="Trinh C.T."/>
        </authorList>
    </citation>
    <scope>NUCLEOTIDE SEQUENCE [LARGE SCALE GENOMIC DNA]</scope>
    <source>
        <strain evidence="7 9">YB392</strain>
    </source>
</reference>
<feature type="transmembrane region" description="Helical" evidence="5">
    <location>
        <begin position="281"/>
        <end position="299"/>
    </location>
</feature>
<evidence type="ECO:0000313" key="9">
    <source>
        <dbReference type="Proteomes" id="UP000256601"/>
    </source>
</evidence>
<proteinExistence type="predicted"/>
<feature type="transmembrane region" description="Helical" evidence="5">
    <location>
        <begin position="120"/>
        <end position="137"/>
    </location>
</feature>
<reference evidence="6 8" key="1">
    <citation type="journal article" date="2016" name="PLoS ONE">
        <title>Sequence Assembly of Yarrowia lipolytica Strain W29/CLIB89 Shows Transposable Element Diversity.</title>
        <authorList>
            <person name="Magnan C."/>
            <person name="Yu J."/>
            <person name="Chang I."/>
            <person name="Jahn E."/>
            <person name="Kanomata Y."/>
            <person name="Wu J."/>
            <person name="Zeller M."/>
            <person name="Oakes M."/>
            <person name="Baldi P."/>
            <person name="Sandmeyer S."/>
        </authorList>
    </citation>
    <scope>NUCLEOTIDE SEQUENCE [LARGE SCALE GENOMIC DNA]</scope>
    <source>
        <strain evidence="6">CLIB89</strain>
        <strain evidence="8">CLIB89(W29)</strain>
    </source>
</reference>
<dbReference type="PANTHER" id="PTHR10231">
    <property type="entry name" value="NUCLEOTIDE-SUGAR TRANSMEMBRANE TRANSPORTER"/>
    <property type="match status" value="1"/>
</dbReference>
<feature type="transmembrane region" description="Helical" evidence="5">
    <location>
        <begin position="47"/>
        <end position="71"/>
    </location>
</feature>
<name>A0A1D8NPN2_YARLL</name>
<feature type="transmembrane region" description="Helical" evidence="5">
    <location>
        <begin position="149"/>
        <end position="170"/>
    </location>
</feature>
<dbReference type="InterPro" id="IPR007271">
    <property type="entry name" value="Nuc_sug_transpt"/>
</dbReference>